<dbReference type="PROSITE" id="PS50011">
    <property type="entry name" value="PROTEIN_KINASE_DOM"/>
    <property type="match status" value="1"/>
</dbReference>
<sequence length="313" mass="36025">MAFKEIMIQNQNFRESQSNLSAAGLLHRNGYKLGRTIGEGSYCKVRVAIKFFGNGHGLKLACKMISKKRASVDYVTRFLPREISIIRHLQHPNITQVFDILESSDHVFIFMNLCEKGDLLEYIKRKGALVEFKARTFFRQLVSAIIYLHSQDISHRDLKCENIFITAKDDMVLGDFGFARRCRDPYTQKRILSETFCGSAAYAAPEILQGVAYNPKMYDVWSMGCILYIMLTSSMPFDDFNIVEMLKLQLARQFETRRFNLRASAEKLIFHMLEPDVTRRATASQIAQSQWLREHFYSNLHAITPANYSASIG</sequence>
<dbReference type="Gene3D" id="1.10.510.10">
    <property type="entry name" value="Transferase(Phosphotransferase) domain 1"/>
    <property type="match status" value="1"/>
</dbReference>
<dbReference type="PANTHER" id="PTHR24346">
    <property type="entry name" value="MAP/MICROTUBULE AFFINITY-REGULATING KINASE"/>
    <property type="match status" value="1"/>
</dbReference>
<dbReference type="CDD" id="cd14080">
    <property type="entry name" value="STKc_TSSK-like"/>
    <property type="match status" value="1"/>
</dbReference>
<organism evidence="12">
    <name type="scientific">Cuerna arida</name>
    <dbReference type="NCBI Taxonomy" id="1464854"/>
    <lineage>
        <taxon>Eukaryota</taxon>
        <taxon>Metazoa</taxon>
        <taxon>Ecdysozoa</taxon>
        <taxon>Arthropoda</taxon>
        <taxon>Hexapoda</taxon>
        <taxon>Insecta</taxon>
        <taxon>Pterygota</taxon>
        <taxon>Neoptera</taxon>
        <taxon>Paraneoptera</taxon>
        <taxon>Hemiptera</taxon>
        <taxon>Auchenorrhyncha</taxon>
        <taxon>Membracoidea</taxon>
        <taxon>Cicadellidae</taxon>
        <taxon>Cicadellinae</taxon>
        <taxon>Proconiini</taxon>
        <taxon>Cuerna</taxon>
    </lineage>
</organism>
<keyword evidence="10" id="KW-0744">Spermatogenesis</keyword>
<name>A0A1B6GV09_9HEMI</name>
<reference evidence="12" key="1">
    <citation type="submission" date="2015-11" db="EMBL/GenBank/DDBJ databases">
        <title>De novo transcriptome assembly of four potential Pierce s Disease insect vectors from Arizona vineyards.</title>
        <authorList>
            <person name="Tassone E.E."/>
        </authorList>
    </citation>
    <scope>NUCLEOTIDE SEQUENCE</scope>
</reference>
<dbReference type="GO" id="GO:0005524">
    <property type="term" value="F:ATP binding"/>
    <property type="evidence" value="ECO:0007669"/>
    <property type="project" value="UniProtKB-KW"/>
</dbReference>
<evidence type="ECO:0000256" key="7">
    <source>
        <dbReference type="ARBA" id="ARBA00022840"/>
    </source>
</evidence>
<keyword evidence="9" id="KW-0832">Ubl conjugation</keyword>
<proteinExistence type="predicted"/>
<dbReference type="GO" id="GO:0000226">
    <property type="term" value="P:microtubule cytoskeleton organization"/>
    <property type="evidence" value="ECO:0007669"/>
    <property type="project" value="TreeGrafter"/>
</dbReference>
<evidence type="ECO:0000259" key="11">
    <source>
        <dbReference type="PROSITE" id="PS50011"/>
    </source>
</evidence>
<keyword evidence="8" id="KW-0460">Magnesium</keyword>
<dbReference type="AlphaFoldDB" id="A0A1B6GV09"/>
<dbReference type="GO" id="GO:0030154">
    <property type="term" value="P:cell differentiation"/>
    <property type="evidence" value="ECO:0007669"/>
    <property type="project" value="UniProtKB-KW"/>
</dbReference>
<evidence type="ECO:0000256" key="8">
    <source>
        <dbReference type="ARBA" id="ARBA00022842"/>
    </source>
</evidence>
<comment type="cofactor">
    <cofactor evidence="1">
        <name>Mg(2+)</name>
        <dbReference type="ChEBI" id="CHEBI:18420"/>
    </cofactor>
</comment>
<gene>
    <name evidence="12" type="ORF">g.7940</name>
</gene>
<evidence type="ECO:0000256" key="1">
    <source>
        <dbReference type="ARBA" id="ARBA00001946"/>
    </source>
</evidence>
<evidence type="ECO:0000313" key="12">
    <source>
        <dbReference type="EMBL" id="JAS66284.1"/>
    </source>
</evidence>
<dbReference type="PANTHER" id="PTHR24346:SF102">
    <property type="entry name" value="TESTIS-SPECIFIC SERINE_THREONINE-PROTEIN KINASE 1"/>
    <property type="match status" value="1"/>
</dbReference>
<dbReference type="InterPro" id="IPR000719">
    <property type="entry name" value="Prot_kinase_dom"/>
</dbReference>
<dbReference type="Pfam" id="PF00069">
    <property type="entry name" value="Pkinase"/>
    <property type="match status" value="1"/>
</dbReference>
<dbReference type="FunFam" id="1.10.510.10:FF:000658">
    <property type="entry name" value="Protein CBG12184"/>
    <property type="match status" value="1"/>
</dbReference>
<evidence type="ECO:0000256" key="6">
    <source>
        <dbReference type="ARBA" id="ARBA00022782"/>
    </source>
</evidence>
<dbReference type="GO" id="GO:0007283">
    <property type="term" value="P:spermatogenesis"/>
    <property type="evidence" value="ECO:0007669"/>
    <property type="project" value="UniProtKB-KW"/>
</dbReference>
<accession>A0A1B6GV09</accession>
<evidence type="ECO:0000256" key="4">
    <source>
        <dbReference type="ARBA" id="ARBA00022723"/>
    </source>
</evidence>
<dbReference type="GO" id="GO:0005737">
    <property type="term" value="C:cytoplasm"/>
    <property type="evidence" value="ECO:0007669"/>
    <property type="project" value="TreeGrafter"/>
</dbReference>
<keyword evidence="6" id="KW-0221">Differentiation</keyword>
<dbReference type="GO" id="GO:0000287">
    <property type="term" value="F:magnesium ion binding"/>
    <property type="evidence" value="ECO:0007669"/>
    <property type="project" value="UniProtKB-ARBA"/>
</dbReference>
<evidence type="ECO:0000256" key="10">
    <source>
        <dbReference type="ARBA" id="ARBA00022871"/>
    </source>
</evidence>
<keyword evidence="2" id="KW-0217">Developmental protein</keyword>
<keyword evidence="3" id="KW-0597">Phosphoprotein</keyword>
<dbReference type="GO" id="GO:0050321">
    <property type="term" value="F:tau-protein kinase activity"/>
    <property type="evidence" value="ECO:0007669"/>
    <property type="project" value="TreeGrafter"/>
</dbReference>
<dbReference type="InterPro" id="IPR008271">
    <property type="entry name" value="Ser/Thr_kinase_AS"/>
</dbReference>
<protein>
    <recommendedName>
        <fullName evidence="11">Protein kinase domain-containing protein</fullName>
    </recommendedName>
</protein>
<dbReference type="GO" id="GO:0035556">
    <property type="term" value="P:intracellular signal transduction"/>
    <property type="evidence" value="ECO:0007669"/>
    <property type="project" value="TreeGrafter"/>
</dbReference>
<dbReference type="InterPro" id="IPR011009">
    <property type="entry name" value="Kinase-like_dom_sf"/>
</dbReference>
<evidence type="ECO:0000256" key="2">
    <source>
        <dbReference type="ARBA" id="ARBA00022473"/>
    </source>
</evidence>
<dbReference type="SUPFAM" id="SSF56112">
    <property type="entry name" value="Protein kinase-like (PK-like)"/>
    <property type="match status" value="1"/>
</dbReference>
<dbReference type="PIRSF" id="PIRSF000654">
    <property type="entry name" value="Integrin-linked_kinase"/>
    <property type="match status" value="1"/>
</dbReference>
<evidence type="ECO:0000256" key="9">
    <source>
        <dbReference type="ARBA" id="ARBA00022843"/>
    </source>
</evidence>
<dbReference type="PROSITE" id="PS00108">
    <property type="entry name" value="PROTEIN_KINASE_ST"/>
    <property type="match status" value="1"/>
</dbReference>
<evidence type="ECO:0000256" key="3">
    <source>
        <dbReference type="ARBA" id="ARBA00022553"/>
    </source>
</evidence>
<keyword evidence="4" id="KW-0479">Metal-binding</keyword>
<keyword evidence="5" id="KW-0547">Nucleotide-binding</keyword>
<evidence type="ECO:0000256" key="5">
    <source>
        <dbReference type="ARBA" id="ARBA00022741"/>
    </source>
</evidence>
<keyword evidence="7" id="KW-0067">ATP-binding</keyword>
<feature type="domain" description="Protein kinase" evidence="11">
    <location>
        <begin position="31"/>
        <end position="292"/>
    </location>
</feature>
<dbReference type="EMBL" id="GECZ01003485">
    <property type="protein sequence ID" value="JAS66284.1"/>
    <property type="molecule type" value="Transcribed_RNA"/>
</dbReference>
<dbReference type="SMART" id="SM00220">
    <property type="entry name" value="S_TKc"/>
    <property type="match status" value="1"/>
</dbReference>